<dbReference type="PANTHER" id="PTHR13271">
    <property type="entry name" value="UNCHARACTERIZED PUTATIVE METHYLTRANSFERASE"/>
    <property type="match status" value="1"/>
</dbReference>
<keyword evidence="2" id="KW-1185">Reference proteome</keyword>
<dbReference type="AlphaFoldDB" id="A0A8H3I5V8"/>
<protein>
    <recommendedName>
        <fullName evidence="3">SET domain-containing protein</fullName>
    </recommendedName>
</protein>
<dbReference type="PANTHER" id="PTHR13271:SF147">
    <property type="entry name" value="PROTEIN-LYSINE N-METHYLTRANSFERASE EFM1-RELATED"/>
    <property type="match status" value="1"/>
</dbReference>
<evidence type="ECO:0008006" key="3">
    <source>
        <dbReference type="Google" id="ProtNLM"/>
    </source>
</evidence>
<reference evidence="1" key="1">
    <citation type="submission" date="2021-03" db="EMBL/GenBank/DDBJ databases">
        <authorList>
            <person name="Tagirdzhanova G."/>
        </authorList>
    </citation>
    <scope>NUCLEOTIDE SEQUENCE</scope>
</reference>
<organism evidence="1 2">
    <name type="scientific">Heterodermia speciosa</name>
    <dbReference type="NCBI Taxonomy" id="116794"/>
    <lineage>
        <taxon>Eukaryota</taxon>
        <taxon>Fungi</taxon>
        <taxon>Dikarya</taxon>
        <taxon>Ascomycota</taxon>
        <taxon>Pezizomycotina</taxon>
        <taxon>Lecanoromycetes</taxon>
        <taxon>OSLEUM clade</taxon>
        <taxon>Lecanoromycetidae</taxon>
        <taxon>Caliciales</taxon>
        <taxon>Physciaceae</taxon>
        <taxon>Heterodermia</taxon>
    </lineage>
</organism>
<dbReference type="OrthoDB" id="42889at2759"/>
<sequence length="646" mass="72391">MEEDMFEQWFLANGGYINPNVEIARDQITGNHMRVVDGETLDAGSLIISCPHELTISWLNVIKGSETFLGQFDLGDRYYAVNEVVIVRFFVMNEYVKGETSFWWPYIRSLTQPTEAQLLGTPLYYDDEDRLWLRGTNLEHAANKTERMWYNEYDEVMQSLVRIDGSLANRWSWSLYKWAATIMSSRCFPASALANSILAERSSGSNGTHAGIPNDSLEPGSPVLIPGVDLLNHRPSAKVTWQWTSVNCRLVINENLGAGTPICNNYGQKSNEELILGYGFSLADNPADHCGLAVLADGPQSLQGPNTRVAQTTSSMLRLSESHVEAASETRRENVHWVRLRNTFIDKIPRDAAPSYEFSPGFLNGVAAALCNQREKTGGHPCLQGQIDFVDANLSRNKLKVLAAVAMLLQRQLSNIDQHSANLPQWPDNVRQFHAARYRRGQLHILRTVSASLLGHLSELVGFSEDSTRDFRVVRLDHMLAESPSPLLTDYRAALNAGLGTRKAAKIRERGWVECAFTLWVCGVWLWGQTLGLESRSSTGLDLPSKVVQWLGFLHNVYQDHSVTEHVTVPTDEDDVQLAESFLDVIKAAAQKNPRSLYSSGACTLSRLLWCLHIVREESIMCPSFEGKSGDEHDELVLFLECHDEH</sequence>
<proteinExistence type="predicted"/>
<dbReference type="Gene3D" id="3.90.1410.10">
    <property type="entry name" value="set domain protein methyltransferase, domain 1"/>
    <property type="match status" value="1"/>
</dbReference>
<evidence type="ECO:0000313" key="1">
    <source>
        <dbReference type="EMBL" id="CAF9916087.1"/>
    </source>
</evidence>
<dbReference type="InterPro" id="IPR046341">
    <property type="entry name" value="SET_dom_sf"/>
</dbReference>
<dbReference type="GO" id="GO:0005634">
    <property type="term" value="C:nucleus"/>
    <property type="evidence" value="ECO:0007669"/>
    <property type="project" value="TreeGrafter"/>
</dbReference>
<dbReference type="EMBL" id="CAJPDS010000017">
    <property type="protein sequence ID" value="CAF9916087.1"/>
    <property type="molecule type" value="Genomic_DNA"/>
</dbReference>
<gene>
    <name evidence="1" type="ORF">HETSPECPRED_002753</name>
</gene>
<dbReference type="InterPro" id="IPR050600">
    <property type="entry name" value="SETD3_SETD6_MTase"/>
</dbReference>
<name>A0A8H3I5V8_9LECA</name>
<dbReference type="Proteomes" id="UP000664521">
    <property type="component" value="Unassembled WGS sequence"/>
</dbReference>
<accession>A0A8H3I5V8</accession>
<comment type="caution">
    <text evidence="1">The sequence shown here is derived from an EMBL/GenBank/DDBJ whole genome shotgun (WGS) entry which is preliminary data.</text>
</comment>
<evidence type="ECO:0000313" key="2">
    <source>
        <dbReference type="Proteomes" id="UP000664521"/>
    </source>
</evidence>
<dbReference type="GO" id="GO:0016279">
    <property type="term" value="F:protein-lysine N-methyltransferase activity"/>
    <property type="evidence" value="ECO:0007669"/>
    <property type="project" value="TreeGrafter"/>
</dbReference>
<dbReference type="SUPFAM" id="SSF82199">
    <property type="entry name" value="SET domain"/>
    <property type="match status" value="1"/>
</dbReference>